<evidence type="ECO:0000256" key="1">
    <source>
        <dbReference type="SAM" id="MobiDB-lite"/>
    </source>
</evidence>
<feature type="region of interest" description="Disordered" evidence="1">
    <location>
        <begin position="194"/>
        <end position="249"/>
    </location>
</feature>
<protein>
    <submittedName>
        <fullName evidence="2">Uncharacterized protein</fullName>
    </submittedName>
</protein>
<keyword evidence="3" id="KW-1185">Reference proteome</keyword>
<dbReference type="PANTHER" id="PTHR28054">
    <property type="entry name" value="RNA POLYMERASE I-SPECIFIC TRANSCRIPTION INITIATION FACTOR RRN10"/>
    <property type="match status" value="1"/>
</dbReference>
<organism evidence="2 3">
    <name type="scientific">Staphylotrichum tortipilum</name>
    <dbReference type="NCBI Taxonomy" id="2831512"/>
    <lineage>
        <taxon>Eukaryota</taxon>
        <taxon>Fungi</taxon>
        <taxon>Dikarya</taxon>
        <taxon>Ascomycota</taxon>
        <taxon>Pezizomycotina</taxon>
        <taxon>Sordariomycetes</taxon>
        <taxon>Sordariomycetidae</taxon>
        <taxon>Sordariales</taxon>
        <taxon>Chaetomiaceae</taxon>
        <taxon>Staphylotrichum</taxon>
    </lineage>
</organism>
<dbReference type="Proteomes" id="UP001303889">
    <property type="component" value="Unassembled WGS sequence"/>
</dbReference>
<feature type="region of interest" description="Disordered" evidence="1">
    <location>
        <begin position="59"/>
        <end position="83"/>
    </location>
</feature>
<name>A0AAN6MK49_9PEZI</name>
<dbReference type="GO" id="GO:0006360">
    <property type="term" value="P:transcription by RNA polymerase I"/>
    <property type="evidence" value="ECO:0007669"/>
    <property type="project" value="InterPro"/>
</dbReference>
<sequence length="249" mass="27277">MESSSDANPLNWDRSAPASPASLLAALSAGRVRRYRGHGASLYDAVEGRLTLNGVLADPETANSKGKRRLSSTAHRYSSRNPRMGPEDVLFNRRNAPVRYVEDDIYWANEDLPEDGRRHLPDSSLLKSVHGYVGRFYEAAAAARLGPRSMVGARIVDQRSMDETALLAFGVLLEETSRGVLRKGGELVFTEASTEPKSVGAALQHTERLSSSMPTQGPQRVGEAPAPEKPRSRKRRKVAKEDTPRNQAS</sequence>
<gene>
    <name evidence="2" type="ORF">C8A05DRAFT_34634</name>
</gene>
<dbReference type="AlphaFoldDB" id="A0AAN6MK49"/>
<evidence type="ECO:0000313" key="3">
    <source>
        <dbReference type="Proteomes" id="UP001303889"/>
    </source>
</evidence>
<reference evidence="2" key="2">
    <citation type="submission" date="2023-05" db="EMBL/GenBank/DDBJ databases">
        <authorList>
            <consortium name="Lawrence Berkeley National Laboratory"/>
            <person name="Steindorff A."/>
            <person name="Hensen N."/>
            <person name="Bonometti L."/>
            <person name="Westerberg I."/>
            <person name="Brannstrom I.O."/>
            <person name="Guillou S."/>
            <person name="Cros-Aarteil S."/>
            <person name="Calhoun S."/>
            <person name="Haridas S."/>
            <person name="Kuo A."/>
            <person name="Mondo S."/>
            <person name="Pangilinan J."/>
            <person name="Riley R."/>
            <person name="Labutti K."/>
            <person name="Andreopoulos B."/>
            <person name="Lipzen A."/>
            <person name="Chen C."/>
            <person name="Yanf M."/>
            <person name="Daum C."/>
            <person name="Ng V."/>
            <person name="Clum A."/>
            <person name="Ohm R."/>
            <person name="Martin F."/>
            <person name="Silar P."/>
            <person name="Natvig D."/>
            <person name="Lalanne C."/>
            <person name="Gautier V."/>
            <person name="Ament-Velasquez S.L."/>
            <person name="Kruys A."/>
            <person name="Hutchinson M.I."/>
            <person name="Powell A.J."/>
            <person name="Barry K."/>
            <person name="Miller A.N."/>
            <person name="Grigoriev I.V."/>
            <person name="Debuchy R."/>
            <person name="Gladieux P."/>
            <person name="Thoren M.H."/>
            <person name="Johannesson H."/>
        </authorList>
    </citation>
    <scope>NUCLEOTIDE SEQUENCE</scope>
    <source>
        <strain evidence="2">CBS 103.79</strain>
    </source>
</reference>
<accession>A0AAN6MK49</accession>
<dbReference type="PANTHER" id="PTHR28054:SF1">
    <property type="entry name" value="RNA POLYMERASE I-SPECIFIC TRANSCRIPTION INITIATION FACTOR RRN10"/>
    <property type="match status" value="1"/>
</dbReference>
<feature type="compositionally biased region" description="Polar residues" evidence="1">
    <location>
        <begin position="71"/>
        <end position="81"/>
    </location>
</feature>
<evidence type="ECO:0000313" key="2">
    <source>
        <dbReference type="EMBL" id="KAK3901691.1"/>
    </source>
</evidence>
<dbReference type="InterPro" id="IPR022793">
    <property type="entry name" value="Rrn10"/>
</dbReference>
<feature type="compositionally biased region" description="Basic and acidic residues" evidence="1">
    <location>
        <begin position="239"/>
        <end position="249"/>
    </location>
</feature>
<comment type="caution">
    <text evidence="2">The sequence shown here is derived from an EMBL/GenBank/DDBJ whole genome shotgun (WGS) entry which is preliminary data.</text>
</comment>
<feature type="compositionally biased region" description="Polar residues" evidence="1">
    <location>
        <begin position="209"/>
        <end position="218"/>
    </location>
</feature>
<reference evidence="2" key="1">
    <citation type="journal article" date="2023" name="Mol. Phylogenet. Evol.">
        <title>Genome-scale phylogeny and comparative genomics of the fungal order Sordariales.</title>
        <authorList>
            <person name="Hensen N."/>
            <person name="Bonometti L."/>
            <person name="Westerberg I."/>
            <person name="Brannstrom I.O."/>
            <person name="Guillou S."/>
            <person name="Cros-Aarteil S."/>
            <person name="Calhoun S."/>
            <person name="Haridas S."/>
            <person name="Kuo A."/>
            <person name="Mondo S."/>
            <person name="Pangilinan J."/>
            <person name="Riley R."/>
            <person name="LaButti K."/>
            <person name="Andreopoulos B."/>
            <person name="Lipzen A."/>
            <person name="Chen C."/>
            <person name="Yan M."/>
            <person name="Daum C."/>
            <person name="Ng V."/>
            <person name="Clum A."/>
            <person name="Steindorff A."/>
            <person name="Ohm R.A."/>
            <person name="Martin F."/>
            <person name="Silar P."/>
            <person name="Natvig D.O."/>
            <person name="Lalanne C."/>
            <person name="Gautier V."/>
            <person name="Ament-Velasquez S.L."/>
            <person name="Kruys A."/>
            <person name="Hutchinson M.I."/>
            <person name="Powell A.J."/>
            <person name="Barry K."/>
            <person name="Miller A.N."/>
            <person name="Grigoriev I.V."/>
            <person name="Debuchy R."/>
            <person name="Gladieux P."/>
            <person name="Hiltunen Thoren M."/>
            <person name="Johannesson H."/>
        </authorList>
    </citation>
    <scope>NUCLEOTIDE SEQUENCE</scope>
    <source>
        <strain evidence="2">CBS 103.79</strain>
    </source>
</reference>
<dbReference type="EMBL" id="MU855562">
    <property type="protein sequence ID" value="KAK3901691.1"/>
    <property type="molecule type" value="Genomic_DNA"/>
</dbReference>
<proteinExistence type="predicted"/>